<feature type="compositionally biased region" description="Pro residues" evidence="1">
    <location>
        <begin position="133"/>
        <end position="143"/>
    </location>
</feature>
<keyword evidence="2" id="KW-0472">Membrane</keyword>
<organism evidence="3 4">
    <name type="scientific">Qipengyuania citrea</name>
    <dbReference type="NCBI Taxonomy" id="225971"/>
    <lineage>
        <taxon>Bacteria</taxon>
        <taxon>Pseudomonadati</taxon>
        <taxon>Pseudomonadota</taxon>
        <taxon>Alphaproteobacteria</taxon>
        <taxon>Sphingomonadales</taxon>
        <taxon>Erythrobacteraceae</taxon>
        <taxon>Qipengyuania</taxon>
    </lineage>
</organism>
<evidence type="ECO:0000256" key="1">
    <source>
        <dbReference type="SAM" id="MobiDB-lite"/>
    </source>
</evidence>
<evidence type="ECO:0000256" key="2">
    <source>
        <dbReference type="SAM" id="Phobius"/>
    </source>
</evidence>
<feature type="region of interest" description="Disordered" evidence="1">
    <location>
        <begin position="59"/>
        <end position="183"/>
    </location>
</feature>
<feature type="compositionally biased region" description="Basic and acidic residues" evidence="1">
    <location>
        <begin position="117"/>
        <end position="126"/>
    </location>
</feature>
<proteinExistence type="predicted"/>
<sequence>MPMERVGIRAEERTGLIVAVVLHVALLAILIVQGLFPAPAIDPPQRMTVSLAEDVGMEATAPDPVTESRASTAPTMDVNPAPAPEQQQPAPPQVERPVPAPQPQRETRAPSPQPRTEAPRARRPEPQRTQPQAQPPRAQPQPQPQRQTSQRSGGSRLGDNFLEGAGDSSRTNETRAPASQIGASTKASLFQAVARQLRPHWQPPSGPDVEKIVTKVRFRLNPDGSLAGAPSVAGQRGVTDTNRAQAGRHGEQAVRAVQLAAPFDLPQEYYEAWKVITVDFDWRLAQ</sequence>
<feature type="region of interest" description="Disordered" evidence="1">
    <location>
        <begin position="225"/>
        <end position="249"/>
    </location>
</feature>
<gene>
    <name evidence="3" type="ORF">NCF85_11075</name>
</gene>
<evidence type="ECO:0000313" key="3">
    <source>
        <dbReference type="EMBL" id="USA60629.1"/>
    </source>
</evidence>
<keyword evidence="2" id="KW-0812">Transmembrane</keyword>
<name>A0ABY4U3F0_9SPHN</name>
<protein>
    <submittedName>
        <fullName evidence="3">Energy transducer TonB</fullName>
    </submittedName>
</protein>
<dbReference type="Gene3D" id="3.30.1150.10">
    <property type="match status" value="1"/>
</dbReference>
<dbReference type="RefSeq" id="WP_301641633.1">
    <property type="nucleotide sequence ID" value="NZ_CP098494.1"/>
</dbReference>
<dbReference type="Proteomes" id="UP001056619">
    <property type="component" value="Chromosome"/>
</dbReference>
<feature type="compositionally biased region" description="Pro residues" evidence="1">
    <location>
        <begin position="89"/>
        <end position="102"/>
    </location>
</feature>
<reference evidence="3 4" key="1">
    <citation type="submission" date="2022-06" db="EMBL/GenBank/DDBJ databases">
        <authorList>
            <person name="Liu G."/>
        </authorList>
    </citation>
    <scope>NUCLEOTIDE SEQUENCE [LARGE SCALE GENOMIC DNA]</scope>
    <source>
        <strain evidence="3 4">E4</strain>
    </source>
</reference>
<accession>A0ABY4U3F0</accession>
<dbReference type="EMBL" id="CP098494">
    <property type="protein sequence ID" value="USA60629.1"/>
    <property type="molecule type" value="Genomic_DNA"/>
</dbReference>
<feature type="transmembrane region" description="Helical" evidence="2">
    <location>
        <begin position="16"/>
        <end position="36"/>
    </location>
</feature>
<evidence type="ECO:0000313" key="4">
    <source>
        <dbReference type="Proteomes" id="UP001056619"/>
    </source>
</evidence>
<keyword evidence="4" id="KW-1185">Reference proteome</keyword>
<keyword evidence="2" id="KW-1133">Transmembrane helix</keyword>